<feature type="compositionally biased region" description="Low complexity" evidence="1">
    <location>
        <begin position="78"/>
        <end position="87"/>
    </location>
</feature>
<keyword evidence="2" id="KW-0732">Signal</keyword>
<organism evidence="3 4">
    <name type="scientific">Homarus americanus</name>
    <name type="common">American lobster</name>
    <dbReference type="NCBI Taxonomy" id="6706"/>
    <lineage>
        <taxon>Eukaryota</taxon>
        <taxon>Metazoa</taxon>
        <taxon>Ecdysozoa</taxon>
        <taxon>Arthropoda</taxon>
        <taxon>Crustacea</taxon>
        <taxon>Multicrustacea</taxon>
        <taxon>Malacostraca</taxon>
        <taxon>Eumalacostraca</taxon>
        <taxon>Eucarida</taxon>
        <taxon>Decapoda</taxon>
        <taxon>Pleocyemata</taxon>
        <taxon>Astacidea</taxon>
        <taxon>Nephropoidea</taxon>
        <taxon>Nephropidae</taxon>
        <taxon>Homarus</taxon>
    </lineage>
</organism>
<dbReference type="AlphaFoldDB" id="A0A8J5JNC5"/>
<feature type="region of interest" description="Disordered" evidence="1">
    <location>
        <begin position="78"/>
        <end position="104"/>
    </location>
</feature>
<sequence length="104" mass="11490">MLRLLLVVVVALLVVDCQAGFTDTTRYQIWAADLKPGFIIESHQIQGQRCYCKVPWASSASLLPPSLPSLSFDPNSVLTSSPSETSSYEQVILSRPESINNTEY</sequence>
<evidence type="ECO:0000256" key="2">
    <source>
        <dbReference type="SAM" id="SignalP"/>
    </source>
</evidence>
<feature type="signal peptide" evidence="2">
    <location>
        <begin position="1"/>
        <end position="19"/>
    </location>
</feature>
<evidence type="ECO:0008006" key="5">
    <source>
        <dbReference type="Google" id="ProtNLM"/>
    </source>
</evidence>
<keyword evidence="4" id="KW-1185">Reference proteome</keyword>
<protein>
    <recommendedName>
        <fullName evidence="5">Secreted protein</fullName>
    </recommendedName>
</protein>
<evidence type="ECO:0000313" key="4">
    <source>
        <dbReference type="Proteomes" id="UP000747542"/>
    </source>
</evidence>
<dbReference type="Proteomes" id="UP000747542">
    <property type="component" value="Unassembled WGS sequence"/>
</dbReference>
<accession>A0A8J5JNC5</accession>
<proteinExistence type="predicted"/>
<comment type="caution">
    <text evidence="3">The sequence shown here is derived from an EMBL/GenBank/DDBJ whole genome shotgun (WGS) entry which is preliminary data.</text>
</comment>
<dbReference type="EMBL" id="JAHLQT010030594">
    <property type="protein sequence ID" value="KAG7160906.1"/>
    <property type="molecule type" value="Genomic_DNA"/>
</dbReference>
<dbReference type="OrthoDB" id="6380670at2759"/>
<name>A0A8J5JNC5_HOMAM</name>
<evidence type="ECO:0000256" key="1">
    <source>
        <dbReference type="SAM" id="MobiDB-lite"/>
    </source>
</evidence>
<reference evidence="3" key="1">
    <citation type="journal article" date="2021" name="Sci. Adv.">
        <title>The American lobster genome reveals insights on longevity, neural, and immune adaptations.</title>
        <authorList>
            <person name="Polinski J.M."/>
            <person name="Zimin A.V."/>
            <person name="Clark K.F."/>
            <person name="Kohn A.B."/>
            <person name="Sadowski N."/>
            <person name="Timp W."/>
            <person name="Ptitsyn A."/>
            <person name="Khanna P."/>
            <person name="Romanova D.Y."/>
            <person name="Williams P."/>
            <person name="Greenwood S.J."/>
            <person name="Moroz L.L."/>
            <person name="Walt D.R."/>
            <person name="Bodnar A.G."/>
        </authorList>
    </citation>
    <scope>NUCLEOTIDE SEQUENCE</scope>
    <source>
        <strain evidence="3">GMGI-L3</strain>
    </source>
</reference>
<evidence type="ECO:0000313" key="3">
    <source>
        <dbReference type="EMBL" id="KAG7160906.1"/>
    </source>
</evidence>
<feature type="chain" id="PRO_5035316504" description="Secreted protein" evidence="2">
    <location>
        <begin position="20"/>
        <end position="104"/>
    </location>
</feature>
<gene>
    <name evidence="3" type="ORF">Hamer_G007682</name>
</gene>